<evidence type="ECO:0000313" key="5">
    <source>
        <dbReference type="EMBL" id="CAJ1387981.1"/>
    </source>
</evidence>
<keyword evidence="6" id="KW-1185">Reference proteome</keyword>
<dbReference type="InterPro" id="IPR002347">
    <property type="entry name" value="SDR_fam"/>
</dbReference>
<dbReference type="InterPro" id="IPR036291">
    <property type="entry name" value="NAD(P)-bd_dom_sf"/>
</dbReference>
<feature type="region of interest" description="Disordered" evidence="4">
    <location>
        <begin position="92"/>
        <end position="166"/>
    </location>
</feature>
<reference evidence="5" key="1">
    <citation type="submission" date="2023-08" db="EMBL/GenBank/DDBJ databases">
        <authorList>
            <person name="Chen Y."/>
            <person name="Shah S."/>
            <person name="Dougan E. K."/>
            <person name="Thang M."/>
            <person name="Chan C."/>
        </authorList>
    </citation>
    <scope>NUCLEOTIDE SEQUENCE</scope>
</reference>
<gene>
    <name evidence="5" type="ORF">EVOR1521_LOCUS13938</name>
</gene>
<dbReference type="SUPFAM" id="SSF51735">
    <property type="entry name" value="NAD(P)-binding Rossmann-fold domains"/>
    <property type="match status" value="1"/>
</dbReference>
<protein>
    <submittedName>
        <fullName evidence="5">Uncharacterized protein</fullName>
    </submittedName>
</protein>
<proteinExistence type="inferred from homology"/>
<comment type="caution">
    <text evidence="5">The sequence shown here is derived from an EMBL/GenBank/DDBJ whole genome shotgun (WGS) entry which is preliminary data.</text>
</comment>
<name>A0AA36IJP9_9DINO</name>
<dbReference type="InterPro" id="IPR020904">
    <property type="entry name" value="Sc_DH/Rdtase_CS"/>
</dbReference>
<dbReference type="PRINTS" id="PR00080">
    <property type="entry name" value="SDRFAMILY"/>
</dbReference>
<dbReference type="Pfam" id="PF13561">
    <property type="entry name" value="adh_short_C2"/>
    <property type="match status" value="1"/>
</dbReference>
<comment type="similarity">
    <text evidence="1">Belongs to the short-chain dehydrogenases/reductases (SDR) family.</text>
</comment>
<dbReference type="GO" id="GO:0016491">
    <property type="term" value="F:oxidoreductase activity"/>
    <property type="evidence" value="ECO:0007669"/>
    <property type="project" value="UniProtKB-KW"/>
</dbReference>
<sequence>MRLRLRYVHNLRVEAAKVRLHEVNGAAEAELQVPKALRTVAQLAEMLQSGGLLPVLAVQGFVLLPEQPLAVLRPNDEVMVCAAQLPALADVGPAEPLASPKKPPRGRTPPAPAELELELEGKGRRTSTPPTSAKRPRPASMARETGAKAARGSKTAPEASSAPGDLDRRALEEQLAQQQRRIQELEHENARLRKLQSSEKRWAPAEPELLRKGNVIRYQLDLIDAWNHTMQRSPEKVAVITKVAAGGDALSFGLRCESGGVDFLEASRLLNLQEDAVNGAVAEVVREHGRVDVLVQAAGITGKTNIKSHEVDLADFQRVYDVNVKAIFLCAKAVLPSMLSNNYGRIVNIASISGKDGNAGMLAYSSSKAAVINLTKVMGKDYASLGKDITVNCIAPAVVQTAMVDAMPKEQVKYMTDKIPMGRTAKLDEVAGTVLYAASSECSFTTGFCFDASGGRTVY</sequence>
<evidence type="ECO:0000256" key="2">
    <source>
        <dbReference type="ARBA" id="ARBA00023002"/>
    </source>
</evidence>
<dbReference type="PANTHER" id="PTHR24321:SF8">
    <property type="entry name" value="ESTRADIOL 17-BETA-DEHYDROGENASE 8-RELATED"/>
    <property type="match status" value="1"/>
</dbReference>
<dbReference type="PRINTS" id="PR00081">
    <property type="entry name" value="GDHRDH"/>
</dbReference>
<keyword evidence="3" id="KW-0175">Coiled coil</keyword>
<organism evidence="5 6">
    <name type="scientific">Effrenium voratum</name>
    <dbReference type="NCBI Taxonomy" id="2562239"/>
    <lineage>
        <taxon>Eukaryota</taxon>
        <taxon>Sar</taxon>
        <taxon>Alveolata</taxon>
        <taxon>Dinophyceae</taxon>
        <taxon>Suessiales</taxon>
        <taxon>Symbiodiniaceae</taxon>
        <taxon>Effrenium</taxon>
    </lineage>
</organism>
<evidence type="ECO:0000256" key="4">
    <source>
        <dbReference type="SAM" id="MobiDB-lite"/>
    </source>
</evidence>
<evidence type="ECO:0000256" key="3">
    <source>
        <dbReference type="SAM" id="Coils"/>
    </source>
</evidence>
<evidence type="ECO:0000256" key="1">
    <source>
        <dbReference type="ARBA" id="ARBA00006484"/>
    </source>
</evidence>
<accession>A0AA36IJP9</accession>
<evidence type="ECO:0000313" key="6">
    <source>
        <dbReference type="Proteomes" id="UP001178507"/>
    </source>
</evidence>
<dbReference type="EMBL" id="CAUJNA010001613">
    <property type="protein sequence ID" value="CAJ1387981.1"/>
    <property type="molecule type" value="Genomic_DNA"/>
</dbReference>
<dbReference type="Gene3D" id="3.40.50.720">
    <property type="entry name" value="NAD(P)-binding Rossmann-like Domain"/>
    <property type="match status" value="1"/>
</dbReference>
<dbReference type="PANTHER" id="PTHR24321">
    <property type="entry name" value="DEHYDROGENASES, SHORT CHAIN"/>
    <property type="match status" value="1"/>
</dbReference>
<dbReference type="AlphaFoldDB" id="A0AA36IJP9"/>
<keyword evidence="2" id="KW-0560">Oxidoreductase</keyword>
<dbReference type="PROSITE" id="PS00061">
    <property type="entry name" value="ADH_SHORT"/>
    <property type="match status" value="1"/>
</dbReference>
<feature type="coiled-coil region" evidence="3">
    <location>
        <begin position="168"/>
        <end position="195"/>
    </location>
</feature>
<dbReference type="Proteomes" id="UP001178507">
    <property type="component" value="Unassembled WGS sequence"/>
</dbReference>